<reference evidence="1 2" key="2">
    <citation type="journal article" date="2022" name="Mol. Ecol. Resour.">
        <title>The genomes of chicory, endive, great burdock and yacon provide insights into Asteraceae paleo-polyploidization history and plant inulin production.</title>
        <authorList>
            <person name="Fan W."/>
            <person name="Wang S."/>
            <person name="Wang H."/>
            <person name="Wang A."/>
            <person name="Jiang F."/>
            <person name="Liu H."/>
            <person name="Zhao H."/>
            <person name="Xu D."/>
            <person name="Zhang Y."/>
        </authorList>
    </citation>
    <scope>NUCLEOTIDE SEQUENCE [LARGE SCALE GENOMIC DNA]</scope>
    <source>
        <strain evidence="2">cv. Niubang</strain>
    </source>
</reference>
<organism evidence="1 2">
    <name type="scientific">Arctium lappa</name>
    <name type="common">Greater burdock</name>
    <name type="synonym">Lappa major</name>
    <dbReference type="NCBI Taxonomy" id="4217"/>
    <lineage>
        <taxon>Eukaryota</taxon>
        <taxon>Viridiplantae</taxon>
        <taxon>Streptophyta</taxon>
        <taxon>Embryophyta</taxon>
        <taxon>Tracheophyta</taxon>
        <taxon>Spermatophyta</taxon>
        <taxon>Magnoliopsida</taxon>
        <taxon>eudicotyledons</taxon>
        <taxon>Gunneridae</taxon>
        <taxon>Pentapetalae</taxon>
        <taxon>asterids</taxon>
        <taxon>campanulids</taxon>
        <taxon>Asterales</taxon>
        <taxon>Asteraceae</taxon>
        <taxon>Carduoideae</taxon>
        <taxon>Cardueae</taxon>
        <taxon>Arctiinae</taxon>
        <taxon>Arctium</taxon>
    </lineage>
</organism>
<evidence type="ECO:0000313" key="1">
    <source>
        <dbReference type="EMBL" id="KAI3772517.1"/>
    </source>
</evidence>
<comment type="caution">
    <text evidence="1">The sequence shown here is derived from an EMBL/GenBank/DDBJ whole genome shotgun (WGS) entry which is preliminary data.</text>
</comment>
<sequence length="111" mass="12481">MNMNVSTSKNSRTLIPNCFCKVENREGEKGNRWCHASDFTYASLPYPDLADGGSCLVKEEDHILPKVGRRLGTTRGLFVCGDHMYIPIQDPERMKPKKGEIAEVGRPGTRR</sequence>
<protein>
    <submittedName>
        <fullName evidence="1">Uncharacterized protein</fullName>
    </submittedName>
</protein>
<keyword evidence="2" id="KW-1185">Reference proteome</keyword>
<evidence type="ECO:0000313" key="2">
    <source>
        <dbReference type="Proteomes" id="UP001055879"/>
    </source>
</evidence>
<name>A0ACB9FMW2_ARCLA</name>
<dbReference type="EMBL" id="CM042047">
    <property type="protein sequence ID" value="KAI3772517.1"/>
    <property type="molecule type" value="Genomic_DNA"/>
</dbReference>
<proteinExistence type="predicted"/>
<dbReference type="Proteomes" id="UP001055879">
    <property type="component" value="Linkage Group LG01"/>
</dbReference>
<gene>
    <name evidence="1" type="ORF">L6452_03703</name>
</gene>
<accession>A0ACB9FMW2</accession>
<reference evidence="2" key="1">
    <citation type="journal article" date="2022" name="Mol. Ecol. Resour.">
        <title>The genomes of chicory, endive, great burdock and yacon provide insights into Asteraceae palaeo-polyploidization history and plant inulin production.</title>
        <authorList>
            <person name="Fan W."/>
            <person name="Wang S."/>
            <person name="Wang H."/>
            <person name="Wang A."/>
            <person name="Jiang F."/>
            <person name="Liu H."/>
            <person name="Zhao H."/>
            <person name="Xu D."/>
            <person name="Zhang Y."/>
        </authorList>
    </citation>
    <scope>NUCLEOTIDE SEQUENCE [LARGE SCALE GENOMIC DNA]</scope>
    <source>
        <strain evidence="2">cv. Niubang</strain>
    </source>
</reference>